<dbReference type="PROSITE" id="PS51450">
    <property type="entry name" value="LRR"/>
    <property type="match status" value="1"/>
</dbReference>
<proteinExistence type="predicted"/>
<feature type="transmembrane region" description="Helical" evidence="3">
    <location>
        <begin position="196"/>
        <end position="216"/>
    </location>
</feature>
<evidence type="ECO:0000256" key="3">
    <source>
        <dbReference type="SAM" id="Phobius"/>
    </source>
</evidence>
<dbReference type="Pfam" id="PF13516">
    <property type="entry name" value="LRR_6"/>
    <property type="match status" value="4"/>
</dbReference>
<keyword evidence="2" id="KW-0677">Repeat</keyword>
<keyword evidence="1" id="KW-0433">Leucine-rich repeat</keyword>
<reference key="1">
    <citation type="journal article" date="2007" name="Nature">
        <title>The medaka draft genome and insights into vertebrate genome evolution.</title>
        <authorList>
            <person name="Kasahara M."/>
            <person name="Naruse K."/>
            <person name="Sasaki S."/>
            <person name="Nakatani Y."/>
            <person name="Qu W."/>
            <person name="Ahsan B."/>
            <person name="Yamada T."/>
            <person name="Nagayasu Y."/>
            <person name="Doi K."/>
            <person name="Kasai Y."/>
            <person name="Jindo T."/>
            <person name="Kobayashi D."/>
            <person name="Shimada A."/>
            <person name="Toyoda A."/>
            <person name="Kuroki Y."/>
            <person name="Fujiyama A."/>
            <person name="Sasaki T."/>
            <person name="Shimizu A."/>
            <person name="Asakawa S."/>
            <person name="Shimizu N."/>
            <person name="Hashimoto S."/>
            <person name="Yang J."/>
            <person name="Lee Y."/>
            <person name="Matsushima K."/>
            <person name="Sugano S."/>
            <person name="Sakaizumi M."/>
            <person name="Narita T."/>
            <person name="Ohishi K."/>
            <person name="Haga S."/>
            <person name="Ohta F."/>
            <person name="Nomoto H."/>
            <person name="Nogata K."/>
            <person name="Morishita T."/>
            <person name="Endo T."/>
            <person name="Shin-I T."/>
            <person name="Takeda H."/>
            <person name="Morishita S."/>
            <person name="Kohara Y."/>
        </authorList>
    </citation>
    <scope>NUCLEOTIDE SEQUENCE [LARGE SCALE GENOMIC DNA]</scope>
    <source>
        <strain>Hd-rR</strain>
    </source>
</reference>
<sequence>AAVDTACADILVFQISGVMWHVRLKFQVFLHPVDACPHRLSGCGLSEAHCEIMASALKSRPSHLRELDLSHNTLQDSGMKILSDGLESPNCRLETLRSEQWRKVWRGFKRYPVITSPAMKDQNPQSGSVTVRTLRSCSLSVRSCASLASALKTNPLHLKQLDLSDNKLQDSGVEQLCDFLKVPDCRLETLRSICCLFYYLCYLFNWFAMFFLFLFASDSRLEDCSLSEKSCAVLASALISIPSHLTHLDLSFNKLRDSAMKHLCGFLRSPHCSLHTLRKCVLCFLRVTAVAGCQLKSPPSVLKIFILISPQNVLVYCSALFSTLQSSSSRLTELDLNRNDLKASDVQKLLDLVESPDCKLETLRSVDFLFFFWMVELFRCLLCCERELRRKRKRLKKKMETHHVIL</sequence>
<dbReference type="InterPro" id="IPR051261">
    <property type="entry name" value="NLR"/>
</dbReference>
<keyword evidence="3" id="KW-1133">Transmembrane helix</keyword>
<dbReference type="InterPro" id="IPR032675">
    <property type="entry name" value="LRR_dom_sf"/>
</dbReference>
<dbReference type="Proteomes" id="UP000265180">
    <property type="component" value="Chromosome 8"/>
</dbReference>
<dbReference type="PANTHER" id="PTHR24106">
    <property type="entry name" value="NACHT, LRR AND CARD DOMAINS-CONTAINING"/>
    <property type="match status" value="1"/>
</dbReference>
<organism evidence="4 5">
    <name type="scientific">Oryzias latipes</name>
    <name type="common">Japanese rice fish</name>
    <name type="synonym">Japanese killifish</name>
    <dbReference type="NCBI Taxonomy" id="8090"/>
    <lineage>
        <taxon>Eukaryota</taxon>
        <taxon>Metazoa</taxon>
        <taxon>Chordata</taxon>
        <taxon>Craniata</taxon>
        <taxon>Vertebrata</taxon>
        <taxon>Euteleostomi</taxon>
        <taxon>Actinopterygii</taxon>
        <taxon>Neopterygii</taxon>
        <taxon>Teleostei</taxon>
        <taxon>Neoteleostei</taxon>
        <taxon>Acanthomorphata</taxon>
        <taxon>Ovalentaria</taxon>
        <taxon>Atherinomorphae</taxon>
        <taxon>Beloniformes</taxon>
        <taxon>Adrianichthyidae</taxon>
        <taxon>Oryziinae</taxon>
        <taxon>Oryzias</taxon>
    </lineage>
</organism>
<reference evidence="4 5" key="2">
    <citation type="submission" date="2017-04" db="EMBL/GenBank/DDBJ databases">
        <title>CpG methylation of centromeres and impact of large insertions on vertebrate speciation.</title>
        <authorList>
            <person name="Ichikawa K."/>
            <person name="Yoshimura J."/>
            <person name="Morishita S."/>
        </authorList>
    </citation>
    <scope>NUCLEOTIDE SEQUENCE</scope>
    <source>
        <strain evidence="4 5">HNI</strain>
    </source>
</reference>
<reference evidence="4" key="3">
    <citation type="submission" date="2025-08" db="UniProtKB">
        <authorList>
            <consortium name="Ensembl"/>
        </authorList>
    </citation>
    <scope>IDENTIFICATION</scope>
    <source>
        <strain evidence="4">HNI</strain>
    </source>
</reference>
<dbReference type="SUPFAM" id="SSF52047">
    <property type="entry name" value="RNI-like"/>
    <property type="match status" value="1"/>
</dbReference>
<dbReference type="SMART" id="SM00368">
    <property type="entry name" value="LRR_RI"/>
    <property type="match status" value="5"/>
</dbReference>
<evidence type="ECO:0000313" key="4">
    <source>
        <dbReference type="Ensembl" id="ENSORLP00020031988.1"/>
    </source>
</evidence>
<protein>
    <submittedName>
        <fullName evidence="4">Uncharacterized protein</fullName>
    </submittedName>
</protein>
<evidence type="ECO:0000256" key="2">
    <source>
        <dbReference type="ARBA" id="ARBA00022737"/>
    </source>
</evidence>
<evidence type="ECO:0000256" key="1">
    <source>
        <dbReference type="ARBA" id="ARBA00022614"/>
    </source>
</evidence>
<dbReference type="Gene3D" id="3.80.10.10">
    <property type="entry name" value="Ribonuclease Inhibitor"/>
    <property type="match status" value="2"/>
</dbReference>
<keyword evidence="3" id="KW-0812">Transmembrane</keyword>
<accession>A0A3P9MG50</accession>
<dbReference type="Ensembl" id="ENSORLT00020033807.1">
    <property type="protein sequence ID" value="ENSORLP00020031988.1"/>
    <property type="gene ID" value="ENSORLG00020017320.1"/>
</dbReference>
<reference evidence="4" key="4">
    <citation type="submission" date="2025-09" db="UniProtKB">
        <authorList>
            <consortium name="Ensembl"/>
        </authorList>
    </citation>
    <scope>IDENTIFICATION</scope>
    <source>
        <strain evidence="4">HNI</strain>
    </source>
</reference>
<name>A0A3P9MG50_ORYLA</name>
<keyword evidence="3" id="KW-0472">Membrane</keyword>
<dbReference type="InterPro" id="IPR001611">
    <property type="entry name" value="Leu-rich_rpt"/>
</dbReference>
<evidence type="ECO:0000313" key="5">
    <source>
        <dbReference type="Proteomes" id="UP000265180"/>
    </source>
</evidence>
<dbReference type="AlphaFoldDB" id="A0A3P9MG50"/>